<dbReference type="STRING" id="634436.SAMN05216361_2253"/>
<evidence type="ECO:0000256" key="6">
    <source>
        <dbReference type="ARBA" id="ARBA00050038"/>
    </source>
</evidence>
<protein>
    <recommendedName>
        <fullName evidence="6 7">Peptidyl-tRNA hydrolase</fullName>
        <shortName evidence="7">Pth</shortName>
        <ecNumber evidence="1 7">3.1.1.29</ecNumber>
    </recommendedName>
</protein>
<keyword evidence="11" id="KW-1185">Reference proteome</keyword>
<dbReference type="HAMAP" id="MF_00083">
    <property type="entry name" value="Pept_tRNA_hydro_bact"/>
    <property type="match status" value="1"/>
</dbReference>
<dbReference type="Pfam" id="PF01195">
    <property type="entry name" value="Pept_tRNA_hydro"/>
    <property type="match status" value="1"/>
</dbReference>
<comment type="similarity">
    <text evidence="5 7 9">Belongs to the PTH family.</text>
</comment>
<dbReference type="InterPro" id="IPR001328">
    <property type="entry name" value="Pept_tRNA_hydro"/>
</dbReference>
<feature type="site" description="Discriminates between blocked and unblocked aminoacyl-tRNA" evidence="7">
    <location>
        <position position="12"/>
    </location>
</feature>
<comment type="function">
    <text evidence="7">Catalyzes the release of premature peptidyl moieties from peptidyl-tRNA molecules trapped in stalled 50S ribosomal subunits, and thus maintains levels of free tRNAs and 50S ribosomes.</text>
</comment>
<evidence type="ECO:0000313" key="10">
    <source>
        <dbReference type="EMBL" id="SHG43968.1"/>
    </source>
</evidence>
<evidence type="ECO:0000256" key="5">
    <source>
        <dbReference type="ARBA" id="ARBA00038063"/>
    </source>
</evidence>
<evidence type="ECO:0000313" key="11">
    <source>
        <dbReference type="Proteomes" id="UP000184520"/>
    </source>
</evidence>
<organism evidence="10 11">
    <name type="scientific">Marisediminitalea aggregata</name>
    <dbReference type="NCBI Taxonomy" id="634436"/>
    <lineage>
        <taxon>Bacteria</taxon>
        <taxon>Pseudomonadati</taxon>
        <taxon>Pseudomonadota</taxon>
        <taxon>Gammaproteobacteria</taxon>
        <taxon>Alteromonadales</taxon>
        <taxon>Alteromonadaceae</taxon>
        <taxon>Marisediminitalea</taxon>
    </lineage>
</organism>
<keyword evidence="2 7" id="KW-0820">tRNA-binding</keyword>
<dbReference type="PROSITE" id="PS01195">
    <property type="entry name" value="PEPT_TRNA_HYDROL_1"/>
    <property type="match status" value="1"/>
</dbReference>
<comment type="subunit">
    <text evidence="7">Monomer.</text>
</comment>
<keyword evidence="4 7" id="KW-0694">RNA-binding</keyword>
<feature type="binding site" evidence="7">
    <location>
        <position position="68"/>
    </location>
    <ligand>
        <name>tRNA</name>
        <dbReference type="ChEBI" id="CHEBI:17843"/>
    </ligand>
</feature>
<dbReference type="NCBIfam" id="TIGR00447">
    <property type="entry name" value="pth"/>
    <property type="match status" value="1"/>
</dbReference>
<dbReference type="CDD" id="cd00462">
    <property type="entry name" value="PTH"/>
    <property type="match status" value="1"/>
</dbReference>
<feature type="binding site" evidence="7">
    <location>
        <position position="70"/>
    </location>
    <ligand>
        <name>tRNA</name>
        <dbReference type="ChEBI" id="CHEBI:17843"/>
    </ligand>
</feature>
<evidence type="ECO:0000256" key="1">
    <source>
        <dbReference type="ARBA" id="ARBA00013260"/>
    </source>
</evidence>
<dbReference type="OrthoDB" id="9800507at2"/>
<dbReference type="RefSeq" id="WP_073322376.1">
    <property type="nucleotide sequence ID" value="NZ_FQWD01000003.1"/>
</dbReference>
<dbReference type="AlphaFoldDB" id="A0A1M5JTW9"/>
<dbReference type="GO" id="GO:0006515">
    <property type="term" value="P:protein quality control for misfolded or incompletely synthesized proteins"/>
    <property type="evidence" value="ECO:0007669"/>
    <property type="project" value="UniProtKB-UniRule"/>
</dbReference>
<gene>
    <name evidence="7" type="primary">pth</name>
    <name evidence="10" type="ORF">SAMN05216361_2253</name>
</gene>
<dbReference type="SUPFAM" id="SSF53178">
    <property type="entry name" value="Peptidyl-tRNA hydrolase-like"/>
    <property type="match status" value="1"/>
</dbReference>
<keyword evidence="3 7" id="KW-0378">Hydrolase</keyword>
<dbReference type="Gene3D" id="3.40.50.1470">
    <property type="entry name" value="Peptidyl-tRNA hydrolase"/>
    <property type="match status" value="1"/>
</dbReference>
<accession>A0A1M5JTW9</accession>
<evidence type="ECO:0000256" key="9">
    <source>
        <dbReference type="RuleBase" id="RU004320"/>
    </source>
</evidence>
<evidence type="ECO:0000256" key="4">
    <source>
        <dbReference type="ARBA" id="ARBA00022884"/>
    </source>
</evidence>
<sequence length="197" mass="21618">MADIRLIVGLGNPGPEYENTRHNAGAWFLDQLAATFQTSLTPESKFFGKTARINVAGQDIRLLYPTTFMNKSGQSVAALANFYRIEPSQMLVAFDELDLPPGVAKFKVGGSSSQNGIRDIVAKMGNNRDFLRLRIGIGHPGHKSRVTGHVLGKPAPAEREAIESAIDESVRCTEILLKNDLKMAQNRLHSFKADINL</sequence>
<dbReference type="InterPro" id="IPR018171">
    <property type="entry name" value="Pept_tRNA_hydro_CS"/>
</dbReference>
<dbReference type="PANTHER" id="PTHR17224:SF1">
    <property type="entry name" value="PEPTIDYL-TRNA HYDROLASE"/>
    <property type="match status" value="1"/>
</dbReference>
<dbReference type="GO" id="GO:0000049">
    <property type="term" value="F:tRNA binding"/>
    <property type="evidence" value="ECO:0007669"/>
    <property type="project" value="UniProtKB-UniRule"/>
</dbReference>
<evidence type="ECO:0000256" key="7">
    <source>
        <dbReference type="HAMAP-Rule" id="MF_00083"/>
    </source>
</evidence>
<dbReference type="GO" id="GO:0004045">
    <property type="term" value="F:peptidyl-tRNA hydrolase activity"/>
    <property type="evidence" value="ECO:0007669"/>
    <property type="project" value="UniProtKB-UniRule"/>
</dbReference>
<reference evidence="11" key="1">
    <citation type="submission" date="2016-11" db="EMBL/GenBank/DDBJ databases">
        <authorList>
            <person name="Varghese N."/>
            <person name="Submissions S."/>
        </authorList>
    </citation>
    <scope>NUCLEOTIDE SEQUENCE [LARGE SCALE GENOMIC DNA]</scope>
    <source>
        <strain evidence="11">CGMCC 1.8995</strain>
    </source>
</reference>
<feature type="active site" description="Proton acceptor" evidence="7">
    <location>
        <position position="22"/>
    </location>
</feature>
<dbReference type="PANTHER" id="PTHR17224">
    <property type="entry name" value="PEPTIDYL-TRNA HYDROLASE"/>
    <property type="match status" value="1"/>
</dbReference>
<dbReference type="EMBL" id="FQWD01000003">
    <property type="protein sequence ID" value="SHG43968.1"/>
    <property type="molecule type" value="Genomic_DNA"/>
</dbReference>
<evidence type="ECO:0000256" key="2">
    <source>
        <dbReference type="ARBA" id="ARBA00022555"/>
    </source>
</evidence>
<feature type="site" description="Stabilizes the basic form of H active site to accept a proton" evidence="7">
    <location>
        <position position="95"/>
    </location>
</feature>
<dbReference type="EC" id="3.1.1.29" evidence="1 7"/>
<name>A0A1M5JTW9_9ALTE</name>
<keyword evidence="7" id="KW-0963">Cytoplasm</keyword>
<proteinExistence type="inferred from homology"/>
<dbReference type="GO" id="GO:0072344">
    <property type="term" value="P:rescue of stalled ribosome"/>
    <property type="evidence" value="ECO:0007669"/>
    <property type="project" value="UniProtKB-UniRule"/>
</dbReference>
<dbReference type="Proteomes" id="UP000184520">
    <property type="component" value="Unassembled WGS sequence"/>
</dbReference>
<comment type="catalytic activity">
    <reaction evidence="7 8">
        <text>an N-acyl-L-alpha-aminoacyl-tRNA + H2O = an N-acyl-L-amino acid + a tRNA + H(+)</text>
        <dbReference type="Rhea" id="RHEA:54448"/>
        <dbReference type="Rhea" id="RHEA-COMP:10123"/>
        <dbReference type="Rhea" id="RHEA-COMP:13883"/>
        <dbReference type="ChEBI" id="CHEBI:15377"/>
        <dbReference type="ChEBI" id="CHEBI:15378"/>
        <dbReference type="ChEBI" id="CHEBI:59874"/>
        <dbReference type="ChEBI" id="CHEBI:78442"/>
        <dbReference type="ChEBI" id="CHEBI:138191"/>
        <dbReference type="EC" id="3.1.1.29"/>
    </reaction>
</comment>
<evidence type="ECO:0000256" key="8">
    <source>
        <dbReference type="RuleBase" id="RU000673"/>
    </source>
</evidence>
<feature type="binding site" evidence="7">
    <location>
        <position position="17"/>
    </location>
    <ligand>
        <name>tRNA</name>
        <dbReference type="ChEBI" id="CHEBI:17843"/>
    </ligand>
</feature>
<evidence type="ECO:0000256" key="3">
    <source>
        <dbReference type="ARBA" id="ARBA00022801"/>
    </source>
</evidence>
<comment type="subcellular location">
    <subcellularLocation>
        <location evidence="7">Cytoplasm</location>
    </subcellularLocation>
</comment>
<dbReference type="InterPro" id="IPR036416">
    <property type="entry name" value="Pept_tRNA_hydro_sf"/>
</dbReference>
<feature type="binding site" evidence="7">
    <location>
        <position position="115"/>
    </location>
    <ligand>
        <name>tRNA</name>
        <dbReference type="ChEBI" id="CHEBI:17843"/>
    </ligand>
</feature>
<comment type="function">
    <text evidence="7">Hydrolyzes ribosome-free peptidyl-tRNAs (with 1 or more amino acids incorporated), which drop off the ribosome during protein synthesis, or as a result of ribosome stalling.</text>
</comment>
<dbReference type="GO" id="GO:0005737">
    <property type="term" value="C:cytoplasm"/>
    <property type="evidence" value="ECO:0007669"/>
    <property type="project" value="UniProtKB-SubCell"/>
</dbReference>
<dbReference type="FunFam" id="3.40.50.1470:FF:000001">
    <property type="entry name" value="Peptidyl-tRNA hydrolase"/>
    <property type="match status" value="1"/>
</dbReference>